<evidence type="ECO:0000256" key="2">
    <source>
        <dbReference type="ARBA" id="ARBA00022490"/>
    </source>
</evidence>
<dbReference type="STRING" id="6832.A0A553P2B3"/>
<feature type="compositionally biased region" description="Polar residues" evidence="6">
    <location>
        <begin position="59"/>
        <end position="70"/>
    </location>
</feature>
<keyword evidence="4" id="KW-0206">Cytoskeleton</keyword>
<evidence type="ECO:0000256" key="6">
    <source>
        <dbReference type="SAM" id="MobiDB-lite"/>
    </source>
</evidence>
<accession>A0A553P2B3</accession>
<dbReference type="GO" id="GO:0060271">
    <property type="term" value="P:cilium assembly"/>
    <property type="evidence" value="ECO:0007669"/>
    <property type="project" value="TreeGrafter"/>
</dbReference>
<dbReference type="PROSITE" id="PS51381">
    <property type="entry name" value="C2_B9"/>
    <property type="match status" value="1"/>
</dbReference>
<evidence type="ECO:0000256" key="1">
    <source>
        <dbReference type="ARBA" id="ARBA00004120"/>
    </source>
</evidence>
<dbReference type="GO" id="GO:0036038">
    <property type="term" value="C:MKS complex"/>
    <property type="evidence" value="ECO:0007669"/>
    <property type="project" value="TreeGrafter"/>
</dbReference>
<keyword evidence="5" id="KW-0966">Cell projection</keyword>
<dbReference type="Proteomes" id="UP000318571">
    <property type="component" value="Chromosome 7"/>
</dbReference>
<dbReference type="Pfam" id="PF07162">
    <property type="entry name" value="B9-C2"/>
    <property type="match status" value="1"/>
</dbReference>
<dbReference type="PANTHER" id="PTHR12968:SF4">
    <property type="entry name" value="TECTONIC-LIKE COMPLEX MEMBER MKS1"/>
    <property type="match status" value="1"/>
</dbReference>
<dbReference type="EMBL" id="VCGU01000008">
    <property type="protein sequence ID" value="TRY71762.1"/>
    <property type="molecule type" value="Genomic_DNA"/>
</dbReference>
<keyword evidence="8" id="KW-1185">Reference proteome</keyword>
<evidence type="ECO:0000313" key="8">
    <source>
        <dbReference type="Proteomes" id="UP000318571"/>
    </source>
</evidence>
<sequence length="597" mass="67879">DDLEIAGEDHIVGTYRTRDNIANLKLRFRVRQVTSSYSSSILSPLGSRRDSKEAESDSESGSTENGNNTSQLLDEVVVGWQEKLFSAAEYRFYSGKKESDFDRDALRKKFFHLVQNKASDGKKSGSQKFPKHKIYTTSDGEIVPFYEDDAEEISERNNTATNYQPLTTDPNEVASDLTKVVADGLRRRRYLISGRPSRSAVADKSTVPTSNLIVEKPSREAQLRSRGFSDHSQLMLIRFDVTTGHGSSEVNKEGTYFDLCVIKYSSNGVLEIAPDFSRDKRPYRVEMDVKGEKLVYEYWIEHASTNMSYEDQIGEHQMLGNFYATQIQPLLKDVGDVFEIPPEKCFRLVLNGEIVSAENFEYDGLFIHYFVELPPGWSNTEESQLFGITHTSRTTPDPETNLDTAHFSHTFEIDLYFDINRFDVYKESLPNWPQIFVEVISVDSWSRVRTEGYGSMALPFMAGSYDLKIDTWRPVLPNLSNDLRRYFIGGTPELEDLAYAGVPGDLDGPILSRFGLRTVSTGRVRLRLNLIHQAKAFLNEKNRNPRISLFDRLGSASLFNSVQAVLEAFHQARSRFQKATEGYDVKTLRSKLDIDSK</sequence>
<reference evidence="7 8" key="1">
    <citation type="journal article" date="2018" name="Nat. Ecol. Evol.">
        <title>Genomic signatures of mitonuclear coevolution across populations of Tigriopus californicus.</title>
        <authorList>
            <person name="Barreto F.S."/>
            <person name="Watson E.T."/>
            <person name="Lima T.G."/>
            <person name="Willett C.S."/>
            <person name="Edmands S."/>
            <person name="Li W."/>
            <person name="Burton R.S."/>
        </authorList>
    </citation>
    <scope>NUCLEOTIDE SEQUENCE [LARGE SCALE GENOMIC DNA]</scope>
    <source>
        <strain evidence="7 8">San Diego</strain>
    </source>
</reference>
<dbReference type="PANTHER" id="PTHR12968">
    <property type="entry name" value="B9 DOMAIN-CONTAINING"/>
    <property type="match status" value="1"/>
</dbReference>
<evidence type="ECO:0008006" key="9">
    <source>
        <dbReference type="Google" id="ProtNLM"/>
    </source>
</evidence>
<keyword evidence="3" id="KW-0970">Cilium biogenesis/degradation</keyword>
<name>A0A553P2B3_TIGCA</name>
<dbReference type="OMA" id="FTYVDHD"/>
<dbReference type="AlphaFoldDB" id="A0A553P2B3"/>
<gene>
    <name evidence="7" type="ORF">TCAL_09722</name>
</gene>
<feature type="non-terminal residue" evidence="7">
    <location>
        <position position="1"/>
    </location>
</feature>
<organism evidence="7 8">
    <name type="scientific">Tigriopus californicus</name>
    <name type="common">Marine copepod</name>
    <dbReference type="NCBI Taxonomy" id="6832"/>
    <lineage>
        <taxon>Eukaryota</taxon>
        <taxon>Metazoa</taxon>
        <taxon>Ecdysozoa</taxon>
        <taxon>Arthropoda</taxon>
        <taxon>Crustacea</taxon>
        <taxon>Multicrustacea</taxon>
        <taxon>Hexanauplia</taxon>
        <taxon>Copepoda</taxon>
        <taxon>Harpacticoida</taxon>
        <taxon>Harpacticidae</taxon>
        <taxon>Tigriopus</taxon>
    </lineage>
</organism>
<protein>
    <recommendedName>
        <fullName evidence="9">Meckel syndrome type 1 protein</fullName>
    </recommendedName>
</protein>
<keyword evidence="2" id="KW-0963">Cytoplasm</keyword>
<feature type="region of interest" description="Disordered" evidence="6">
    <location>
        <begin position="40"/>
        <end position="70"/>
    </location>
</feature>
<proteinExistence type="predicted"/>
<evidence type="ECO:0000256" key="4">
    <source>
        <dbReference type="ARBA" id="ARBA00023212"/>
    </source>
</evidence>
<dbReference type="InterPro" id="IPR010796">
    <property type="entry name" value="C2_B9-type_dom"/>
</dbReference>
<comment type="caution">
    <text evidence="7">The sequence shown here is derived from an EMBL/GenBank/DDBJ whole genome shotgun (WGS) entry which is preliminary data.</text>
</comment>
<comment type="subcellular location">
    <subcellularLocation>
        <location evidence="1">Cytoplasm</location>
        <location evidence="1">Cytoskeleton</location>
        <location evidence="1">Cilium basal body</location>
    </subcellularLocation>
</comment>
<evidence type="ECO:0000256" key="5">
    <source>
        <dbReference type="ARBA" id="ARBA00023273"/>
    </source>
</evidence>
<evidence type="ECO:0000313" key="7">
    <source>
        <dbReference type="EMBL" id="TRY71762.1"/>
    </source>
</evidence>
<evidence type="ECO:0000256" key="3">
    <source>
        <dbReference type="ARBA" id="ARBA00022794"/>
    </source>
</evidence>